<dbReference type="Gene3D" id="3.20.20.80">
    <property type="entry name" value="Glycosidases"/>
    <property type="match status" value="1"/>
</dbReference>
<proteinExistence type="inferred from homology"/>
<evidence type="ECO:0008006" key="14">
    <source>
        <dbReference type="Google" id="ProtNLM"/>
    </source>
</evidence>
<dbReference type="InterPro" id="IPR029070">
    <property type="entry name" value="Chitinase_insertion_sf"/>
</dbReference>
<comment type="similarity">
    <text evidence="1">Belongs to the glycosyl hydrolase 18 family. Chitinase class II subfamily.</text>
</comment>
<evidence type="ECO:0000313" key="12">
    <source>
        <dbReference type="EMBL" id="CAG9803371.1"/>
    </source>
</evidence>
<feature type="chain" id="PRO_5040204622" description="Chitinase" evidence="9">
    <location>
        <begin position="20"/>
        <end position="484"/>
    </location>
</feature>
<evidence type="ECO:0000256" key="9">
    <source>
        <dbReference type="SAM" id="SignalP"/>
    </source>
</evidence>
<feature type="domain" description="GH18" evidence="11">
    <location>
        <begin position="21"/>
        <end position="393"/>
    </location>
</feature>
<protein>
    <recommendedName>
        <fullName evidence="14">Chitinase</fullName>
    </recommendedName>
</protein>
<dbReference type="GO" id="GO:0006032">
    <property type="term" value="P:chitin catabolic process"/>
    <property type="evidence" value="ECO:0007669"/>
    <property type="project" value="TreeGrafter"/>
</dbReference>
<dbReference type="PROSITE" id="PS50940">
    <property type="entry name" value="CHIT_BIND_II"/>
    <property type="match status" value="1"/>
</dbReference>
<evidence type="ECO:0000256" key="3">
    <source>
        <dbReference type="ARBA" id="ARBA00022729"/>
    </source>
</evidence>
<evidence type="ECO:0000259" key="11">
    <source>
        <dbReference type="PROSITE" id="PS51910"/>
    </source>
</evidence>
<keyword evidence="3 9" id="KW-0732">Signal</keyword>
<dbReference type="InterPro" id="IPR002557">
    <property type="entry name" value="Chitin-bd_dom"/>
</dbReference>
<dbReference type="InterPro" id="IPR011583">
    <property type="entry name" value="Chitinase_II/V-like_cat"/>
</dbReference>
<dbReference type="PROSITE" id="PS51910">
    <property type="entry name" value="GH18_2"/>
    <property type="match status" value="1"/>
</dbReference>
<evidence type="ECO:0000256" key="6">
    <source>
        <dbReference type="ARBA" id="ARBA00023295"/>
    </source>
</evidence>
<keyword evidence="5" id="KW-1015">Disulfide bond</keyword>
<dbReference type="AlphaFoldDB" id="A0A9N9RV37"/>
<dbReference type="PROSITE" id="PS01095">
    <property type="entry name" value="GH18_1"/>
    <property type="match status" value="1"/>
</dbReference>
<dbReference type="Proteomes" id="UP001153620">
    <property type="component" value="Chromosome 2"/>
</dbReference>
<dbReference type="SUPFAM" id="SSF57625">
    <property type="entry name" value="Invertebrate chitin-binding proteins"/>
    <property type="match status" value="1"/>
</dbReference>
<evidence type="ECO:0000259" key="10">
    <source>
        <dbReference type="PROSITE" id="PS50940"/>
    </source>
</evidence>
<dbReference type="GO" id="GO:0005576">
    <property type="term" value="C:extracellular region"/>
    <property type="evidence" value="ECO:0007669"/>
    <property type="project" value="InterPro"/>
</dbReference>
<dbReference type="PANTHER" id="PTHR11177:SF360">
    <property type="entry name" value="CHITINASE 4-RELATED"/>
    <property type="match status" value="1"/>
</dbReference>
<accession>A0A9N9RV37</accession>
<dbReference type="Pfam" id="PF01607">
    <property type="entry name" value="CBM_14"/>
    <property type="match status" value="1"/>
</dbReference>
<dbReference type="EMBL" id="OU895878">
    <property type="protein sequence ID" value="CAG9803371.1"/>
    <property type="molecule type" value="Genomic_DNA"/>
</dbReference>
<evidence type="ECO:0000256" key="1">
    <source>
        <dbReference type="ARBA" id="ARBA00009121"/>
    </source>
</evidence>
<feature type="region of interest" description="Disordered" evidence="8">
    <location>
        <begin position="398"/>
        <end position="429"/>
    </location>
</feature>
<sequence length="484" mass="52492">MKFTLICCLLLQAAVVISAQKKVVCFWGTWAAYRAGNGKFEVSNIDPTICTHIIYSFMGAQEDGSVTYLDSYLDLSENWGKGYIDKFIALKTQSSSVKLMMSIGGWNAESAVYSKIAATATGRETFAQNVLNMINKHGFDGFDFDWEYPAQRNSVYGSADKANFVALLQTLKSKLAANGKLLTIAVAVVEASASLSYDIPNVAKNVDFINLMSYDLHGSWEGVTGINAPLYAGSADISSYQKQLNIDAIVNYWVAQGAPRDKLILGIPLYGRSFTLSNSNNYGVGAATSGAGNAGSFVPESGFLAYGEICLNIKNGVFSRYWENTQKVPYAVGGNQWVGYDDSESIAYKINYIKDNSLGGAMFWSIETEDFNNLCGNGKFPLVRMTYQALVGNEPITIPPTSAPTQSPSTIPTNAPTQAPTQSPSTSAPSGPFICPGNGLFTNPADCGSYYNCWAGTAYLQLCPSELVFNPNGYCDWKYNYKCV</sequence>
<keyword evidence="2" id="KW-0147">Chitin-binding</keyword>
<feature type="signal peptide" evidence="9">
    <location>
        <begin position="1"/>
        <end position="19"/>
    </location>
</feature>
<dbReference type="InterPro" id="IPR001223">
    <property type="entry name" value="Glyco_hydro18_cat"/>
</dbReference>
<dbReference type="SUPFAM" id="SSF54556">
    <property type="entry name" value="Chitinase insertion domain"/>
    <property type="match status" value="1"/>
</dbReference>
<evidence type="ECO:0000256" key="4">
    <source>
        <dbReference type="ARBA" id="ARBA00022801"/>
    </source>
</evidence>
<dbReference type="Gene3D" id="3.10.50.10">
    <property type="match status" value="1"/>
</dbReference>
<dbReference type="InterPro" id="IPR036508">
    <property type="entry name" value="Chitin-bd_dom_sf"/>
</dbReference>
<dbReference type="Pfam" id="PF00704">
    <property type="entry name" value="Glyco_hydro_18"/>
    <property type="match status" value="1"/>
</dbReference>
<dbReference type="OrthoDB" id="73875at2759"/>
<evidence type="ECO:0000256" key="8">
    <source>
        <dbReference type="SAM" id="MobiDB-lite"/>
    </source>
</evidence>
<organism evidence="12 13">
    <name type="scientific">Chironomus riparius</name>
    <dbReference type="NCBI Taxonomy" id="315576"/>
    <lineage>
        <taxon>Eukaryota</taxon>
        <taxon>Metazoa</taxon>
        <taxon>Ecdysozoa</taxon>
        <taxon>Arthropoda</taxon>
        <taxon>Hexapoda</taxon>
        <taxon>Insecta</taxon>
        <taxon>Pterygota</taxon>
        <taxon>Neoptera</taxon>
        <taxon>Endopterygota</taxon>
        <taxon>Diptera</taxon>
        <taxon>Nematocera</taxon>
        <taxon>Chironomoidea</taxon>
        <taxon>Chironomidae</taxon>
        <taxon>Chironominae</taxon>
        <taxon>Chironomus</taxon>
    </lineage>
</organism>
<reference evidence="12" key="2">
    <citation type="submission" date="2022-10" db="EMBL/GenBank/DDBJ databases">
        <authorList>
            <consortium name="ENA_rothamsted_submissions"/>
            <consortium name="culmorum"/>
            <person name="King R."/>
        </authorList>
    </citation>
    <scope>NUCLEOTIDE SEQUENCE</scope>
</reference>
<keyword evidence="13" id="KW-1185">Reference proteome</keyword>
<dbReference type="GO" id="GO:0005975">
    <property type="term" value="P:carbohydrate metabolic process"/>
    <property type="evidence" value="ECO:0007669"/>
    <property type="project" value="InterPro"/>
</dbReference>
<dbReference type="InterPro" id="IPR001579">
    <property type="entry name" value="Glyco_hydro_18_chit_AS"/>
</dbReference>
<dbReference type="Gene3D" id="2.170.140.10">
    <property type="entry name" value="Chitin binding domain"/>
    <property type="match status" value="1"/>
</dbReference>
<gene>
    <name evidence="12" type="ORF">CHIRRI_LOCUS6271</name>
</gene>
<dbReference type="CDD" id="cd02872">
    <property type="entry name" value="GH18_chitolectin_chitotriosidase"/>
    <property type="match status" value="1"/>
</dbReference>
<evidence type="ECO:0000256" key="7">
    <source>
        <dbReference type="RuleBase" id="RU000489"/>
    </source>
</evidence>
<evidence type="ECO:0000256" key="5">
    <source>
        <dbReference type="ARBA" id="ARBA00023157"/>
    </source>
</evidence>
<feature type="compositionally biased region" description="Low complexity" evidence="8">
    <location>
        <begin position="403"/>
        <end position="429"/>
    </location>
</feature>
<reference evidence="12" key="1">
    <citation type="submission" date="2022-01" db="EMBL/GenBank/DDBJ databases">
        <authorList>
            <person name="King R."/>
        </authorList>
    </citation>
    <scope>NUCLEOTIDE SEQUENCE</scope>
</reference>
<dbReference type="SMART" id="SM00636">
    <property type="entry name" value="Glyco_18"/>
    <property type="match status" value="1"/>
</dbReference>
<keyword evidence="4 7" id="KW-0378">Hydrolase</keyword>
<feature type="domain" description="Chitin-binding type-2" evidence="10">
    <location>
        <begin position="432"/>
        <end position="484"/>
    </location>
</feature>
<dbReference type="InterPro" id="IPR017853">
    <property type="entry name" value="GH"/>
</dbReference>
<dbReference type="SMART" id="SM00494">
    <property type="entry name" value="ChtBD2"/>
    <property type="match status" value="1"/>
</dbReference>
<name>A0A9N9RV37_9DIPT</name>
<dbReference type="GO" id="GO:0008061">
    <property type="term" value="F:chitin binding"/>
    <property type="evidence" value="ECO:0007669"/>
    <property type="project" value="UniProtKB-KW"/>
</dbReference>
<dbReference type="FunFam" id="3.10.50.10:FF:000001">
    <property type="entry name" value="Chitinase 3-like 1"/>
    <property type="match status" value="1"/>
</dbReference>
<dbReference type="GO" id="GO:0004568">
    <property type="term" value="F:chitinase activity"/>
    <property type="evidence" value="ECO:0007669"/>
    <property type="project" value="TreeGrafter"/>
</dbReference>
<keyword evidence="6 7" id="KW-0326">Glycosidase</keyword>
<evidence type="ECO:0000313" key="13">
    <source>
        <dbReference type="Proteomes" id="UP001153620"/>
    </source>
</evidence>
<dbReference type="PANTHER" id="PTHR11177">
    <property type="entry name" value="CHITINASE"/>
    <property type="match status" value="1"/>
</dbReference>
<dbReference type="SUPFAM" id="SSF51445">
    <property type="entry name" value="(Trans)glycosidases"/>
    <property type="match status" value="1"/>
</dbReference>
<dbReference type="InterPro" id="IPR050314">
    <property type="entry name" value="Glycosyl_Hydrlase_18"/>
</dbReference>
<evidence type="ECO:0000256" key="2">
    <source>
        <dbReference type="ARBA" id="ARBA00022669"/>
    </source>
</evidence>